<dbReference type="InterPro" id="IPR036397">
    <property type="entry name" value="RNaseH_sf"/>
</dbReference>
<dbReference type="GO" id="GO:0003676">
    <property type="term" value="F:nucleic acid binding"/>
    <property type="evidence" value="ECO:0007669"/>
    <property type="project" value="InterPro"/>
</dbReference>
<name>A0A485LEH9_9STRA</name>
<keyword evidence="3" id="KW-1185">Reference proteome</keyword>
<proteinExistence type="predicted"/>
<dbReference type="EMBL" id="VJMH01006403">
    <property type="protein sequence ID" value="KAF0689915.1"/>
    <property type="molecule type" value="Genomic_DNA"/>
</dbReference>
<organism evidence="2 3">
    <name type="scientific">Aphanomyces stellatus</name>
    <dbReference type="NCBI Taxonomy" id="120398"/>
    <lineage>
        <taxon>Eukaryota</taxon>
        <taxon>Sar</taxon>
        <taxon>Stramenopiles</taxon>
        <taxon>Oomycota</taxon>
        <taxon>Saprolegniomycetes</taxon>
        <taxon>Saprolegniales</taxon>
        <taxon>Verrucalvaceae</taxon>
        <taxon>Aphanomyces</taxon>
    </lineage>
</organism>
<sequence>MKVRLEYVQSFVCTGAKGSHVWHDMMDRVHIDEKWYFVNKVNRRYYLWEDEELPVRKCKSKRHLTKVMFLTVVASPRWDHKKQIMWDGKIGTWLFMELTHAHRKSKNRRRGASIVSPNTVPKVVYRKYLTDFVIPAIKRVWPGQHRHTIYIQQDNAKPHVDTDDKVVRAAGRVERWDIQLTAQPAMSPDFNVLDLGFFNVIQSLQYQSLTRTIEELVGAVEKAFIGLEWHVLEKTFMTLQNVMEESLKLGGDNSFLLPHLRKISMRKTAHWFCGPSASATRLLL</sequence>
<dbReference type="Proteomes" id="UP000332933">
    <property type="component" value="Unassembled WGS sequence"/>
</dbReference>
<dbReference type="AlphaFoldDB" id="A0A485LEH9"/>
<protein>
    <submittedName>
        <fullName evidence="2">Aste57867_18656 protein</fullName>
    </submittedName>
</protein>
<dbReference type="PANTHER" id="PTHR47169">
    <property type="entry name" value="OS01G0541250 PROTEIN"/>
    <property type="match status" value="1"/>
</dbReference>
<evidence type="ECO:0000313" key="2">
    <source>
        <dbReference type="EMBL" id="VFT95391.1"/>
    </source>
</evidence>
<reference evidence="1" key="2">
    <citation type="submission" date="2019-06" db="EMBL/GenBank/DDBJ databases">
        <title>Genomics analysis of Aphanomyces spp. identifies a new class of oomycete effector associated with host adaptation.</title>
        <authorList>
            <person name="Gaulin E."/>
        </authorList>
    </citation>
    <scope>NUCLEOTIDE SEQUENCE</scope>
    <source>
        <strain evidence="1">CBS 578.67</strain>
    </source>
</reference>
<dbReference type="Gene3D" id="3.30.420.10">
    <property type="entry name" value="Ribonuclease H-like superfamily/Ribonuclease H"/>
    <property type="match status" value="1"/>
</dbReference>
<reference evidence="2 3" key="1">
    <citation type="submission" date="2019-03" db="EMBL/GenBank/DDBJ databases">
        <authorList>
            <person name="Gaulin E."/>
            <person name="Dumas B."/>
        </authorList>
    </citation>
    <scope>NUCLEOTIDE SEQUENCE [LARGE SCALE GENOMIC DNA]</scope>
    <source>
        <strain evidence="2">CBS 568.67</strain>
    </source>
</reference>
<evidence type="ECO:0000313" key="1">
    <source>
        <dbReference type="EMBL" id="KAF0689915.1"/>
    </source>
</evidence>
<gene>
    <name evidence="2" type="primary">Aste57867_18656</name>
    <name evidence="1" type="ORF">As57867_018594</name>
    <name evidence="2" type="ORF">ASTE57867_18656</name>
</gene>
<accession>A0A485LEH9</accession>
<evidence type="ECO:0000313" key="3">
    <source>
        <dbReference type="Proteomes" id="UP000332933"/>
    </source>
</evidence>
<dbReference type="EMBL" id="CAADRA010006424">
    <property type="protein sequence ID" value="VFT95391.1"/>
    <property type="molecule type" value="Genomic_DNA"/>
</dbReference>